<dbReference type="InterPro" id="IPR033753">
    <property type="entry name" value="GCV_H/Fam206"/>
</dbReference>
<dbReference type="PANTHER" id="PTHR11715:SF3">
    <property type="entry name" value="GLYCINE CLEAVAGE SYSTEM H PROTEIN-RELATED"/>
    <property type="match status" value="1"/>
</dbReference>
<evidence type="ECO:0000256" key="2">
    <source>
        <dbReference type="ARBA" id="ARBA00022823"/>
    </source>
</evidence>
<accession>A0ABN1NGX1</accession>
<dbReference type="Pfam" id="PF01597">
    <property type="entry name" value="GCV_H"/>
    <property type="match status" value="1"/>
</dbReference>
<reference evidence="6 7" key="1">
    <citation type="journal article" date="2019" name="Int. J. Syst. Evol. Microbiol.">
        <title>The Global Catalogue of Microorganisms (GCM) 10K type strain sequencing project: providing services to taxonomists for standard genome sequencing and annotation.</title>
        <authorList>
            <consortium name="The Broad Institute Genomics Platform"/>
            <consortium name="The Broad Institute Genome Sequencing Center for Infectious Disease"/>
            <person name="Wu L."/>
            <person name="Ma J."/>
        </authorList>
    </citation>
    <scope>NUCLEOTIDE SEQUENCE [LARGE SCALE GENOMIC DNA]</scope>
    <source>
        <strain evidence="6 7">JCM 11117</strain>
    </source>
</reference>
<evidence type="ECO:0000313" key="7">
    <source>
        <dbReference type="Proteomes" id="UP001499967"/>
    </source>
</evidence>
<dbReference type="HAMAP" id="MF_00272">
    <property type="entry name" value="GcvH"/>
    <property type="match status" value="1"/>
</dbReference>
<feature type="region of interest" description="Disordered" evidence="4">
    <location>
        <begin position="1"/>
        <end position="41"/>
    </location>
</feature>
<dbReference type="PROSITE" id="PS50968">
    <property type="entry name" value="BIOTINYL_LIPOYL"/>
    <property type="match status" value="1"/>
</dbReference>
<name>A0ABN1NGX1_9PSEU</name>
<keyword evidence="7" id="KW-1185">Reference proteome</keyword>
<comment type="subunit">
    <text evidence="3">The glycine cleavage system is composed of four proteins: P, T, L and H.</text>
</comment>
<protein>
    <recommendedName>
        <fullName evidence="3">Glycine cleavage system H protein</fullName>
    </recommendedName>
</protein>
<dbReference type="NCBIfam" id="TIGR00527">
    <property type="entry name" value="gcvH"/>
    <property type="match status" value="1"/>
</dbReference>
<evidence type="ECO:0000256" key="4">
    <source>
        <dbReference type="SAM" id="MobiDB-lite"/>
    </source>
</evidence>
<feature type="domain" description="Lipoyl-binding" evidence="5">
    <location>
        <begin position="92"/>
        <end position="174"/>
    </location>
</feature>
<evidence type="ECO:0000256" key="1">
    <source>
        <dbReference type="ARBA" id="ARBA00009249"/>
    </source>
</evidence>
<dbReference type="PANTHER" id="PTHR11715">
    <property type="entry name" value="GLYCINE CLEAVAGE SYSTEM H PROTEIN"/>
    <property type="match status" value="1"/>
</dbReference>
<feature type="modified residue" description="N6-lipoyllysine" evidence="3">
    <location>
        <position position="133"/>
    </location>
</feature>
<dbReference type="Proteomes" id="UP001499967">
    <property type="component" value="Unassembled WGS sequence"/>
</dbReference>
<dbReference type="EMBL" id="BAAAHP010000306">
    <property type="protein sequence ID" value="GAA0907211.1"/>
    <property type="molecule type" value="Genomic_DNA"/>
</dbReference>
<evidence type="ECO:0000256" key="3">
    <source>
        <dbReference type="HAMAP-Rule" id="MF_00272"/>
    </source>
</evidence>
<keyword evidence="2 3" id="KW-0450">Lipoyl</keyword>
<comment type="cofactor">
    <cofactor evidence="3">
        <name>(R)-lipoate</name>
        <dbReference type="ChEBI" id="CHEBI:83088"/>
    </cofactor>
    <text evidence="3">Binds 1 lipoyl cofactor covalently.</text>
</comment>
<dbReference type="SUPFAM" id="SSF51230">
    <property type="entry name" value="Single hybrid motif"/>
    <property type="match status" value="1"/>
</dbReference>
<dbReference type="InterPro" id="IPR017453">
    <property type="entry name" value="GCV_H_sub"/>
</dbReference>
<dbReference type="CDD" id="cd06848">
    <property type="entry name" value="GCS_H"/>
    <property type="match status" value="1"/>
</dbReference>
<proteinExistence type="inferred from homology"/>
<evidence type="ECO:0000313" key="6">
    <source>
        <dbReference type="EMBL" id="GAA0907211.1"/>
    </source>
</evidence>
<organism evidence="6 7">
    <name type="scientific">Pseudonocardia zijingensis</name>
    <dbReference type="NCBI Taxonomy" id="153376"/>
    <lineage>
        <taxon>Bacteria</taxon>
        <taxon>Bacillati</taxon>
        <taxon>Actinomycetota</taxon>
        <taxon>Actinomycetes</taxon>
        <taxon>Pseudonocardiales</taxon>
        <taxon>Pseudonocardiaceae</taxon>
        <taxon>Pseudonocardia</taxon>
    </lineage>
</organism>
<dbReference type="InterPro" id="IPR000089">
    <property type="entry name" value="Biotin_lipoyl"/>
</dbReference>
<comment type="function">
    <text evidence="3">The glycine cleavage system catalyzes the degradation of glycine. The H protein shuttles the methylamine group of glycine from the P protein to the T protein.</text>
</comment>
<evidence type="ECO:0000259" key="5">
    <source>
        <dbReference type="PROSITE" id="PS50968"/>
    </source>
</evidence>
<dbReference type="InterPro" id="IPR011053">
    <property type="entry name" value="Single_hybrid_motif"/>
</dbReference>
<gene>
    <name evidence="3" type="primary">gcvH</name>
    <name evidence="6" type="ORF">GCM10009559_75860</name>
</gene>
<dbReference type="NCBIfam" id="NF002270">
    <property type="entry name" value="PRK01202.1"/>
    <property type="match status" value="1"/>
</dbReference>
<dbReference type="InterPro" id="IPR002930">
    <property type="entry name" value="GCV_H"/>
</dbReference>
<comment type="similarity">
    <text evidence="1 3">Belongs to the GcvH family.</text>
</comment>
<sequence>MHSHDDPRPPEAQVTPSFGPLPSVYVPGHRPSDPDEAGSGRVRLAQRVLNLITSRARTGARDADEHGEAPMIRDELHYTPEHHWVLATGADLVRVGVTDYAQNQLGDVVAVELPDVGTAVRAGDVFGEVESTKSRSDVVAPVTGEVVVVNTDLAEQPELVNADPYGAGWMLELRVDGRTEDAVLDLLDAAGYAKSIA</sequence>
<dbReference type="Gene3D" id="2.40.50.100">
    <property type="match status" value="1"/>
</dbReference>
<comment type="caution">
    <text evidence="6">The sequence shown here is derived from an EMBL/GenBank/DDBJ whole genome shotgun (WGS) entry which is preliminary data.</text>
</comment>